<keyword evidence="3" id="KW-1185">Reference proteome</keyword>
<evidence type="ECO:0000313" key="3">
    <source>
        <dbReference type="Proteomes" id="UP001459277"/>
    </source>
</evidence>
<sequence>MEIQEAQASTEDGPKFSKSLDEFLNWVKVDNNREDIEAHSGWIDKHYTQCEDFIIHPELESFEDYETLYQSAVKGEWEEVLKICRKEMFLSTSPIINSLDTVFHLATSDDRKDIFEKLLQLLPLESTNIASALRRKNKKGNNPLHIAASLGDVMMCSLIISISKSMINTYNNEGESPLFVAALHGHKEAFLYLHSECGPNEDYCIRKNGDTILHCATAEEHHELCNIILHLYRGLVDFTNNKRITPLHLLANKPTAFKSGTDFRWYEEIIYHSIVETEKLELIREAEKKLLRRQDTHGGINQRSNGAPWNHVHLPPNYGTCSEFVKLVFEAVSSIGRKCTPSEADIENAQGNPSPNGVEGHQLHPPNYYRICFSFVKLVLKALLIILGVPKKIKKVRMTKVRHEWSMLILNELLQDTSMYRFSKGIPSFSSYSMIPEHAKSTNDGESIPYDLIPGCGLSEKPLRTQSSLNKKHQKEDEKIKEDSESKERSVEEEDFDLSELTPILVAARNGITEMVEKTLRKYPMAINPE</sequence>
<dbReference type="EMBL" id="JAZDWU010000012">
    <property type="protein sequence ID" value="KAK9983018.1"/>
    <property type="molecule type" value="Genomic_DNA"/>
</dbReference>
<evidence type="ECO:0000313" key="2">
    <source>
        <dbReference type="EMBL" id="KAK9983018.1"/>
    </source>
</evidence>
<dbReference type="Pfam" id="PF12796">
    <property type="entry name" value="Ank_2"/>
    <property type="match status" value="1"/>
</dbReference>
<protein>
    <submittedName>
        <fullName evidence="2">Uncharacterized protein</fullName>
    </submittedName>
</protein>
<comment type="caution">
    <text evidence="2">The sequence shown here is derived from an EMBL/GenBank/DDBJ whole genome shotgun (WGS) entry which is preliminary data.</text>
</comment>
<dbReference type="Proteomes" id="UP001459277">
    <property type="component" value="Unassembled WGS sequence"/>
</dbReference>
<dbReference type="AlphaFoldDB" id="A0AAW2BBY3"/>
<dbReference type="PANTHER" id="PTHR24121:SF15">
    <property type="entry name" value="ANKYRIN REPEAT PROTEIN"/>
    <property type="match status" value="1"/>
</dbReference>
<dbReference type="SMART" id="SM00248">
    <property type="entry name" value="ANK"/>
    <property type="match status" value="4"/>
</dbReference>
<dbReference type="PANTHER" id="PTHR24121">
    <property type="entry name" value="NO MECHANORECEPTOR POTENTIAL C, ISOFORM D-RELATED"/>
    <property type="match status" value="1"/>
</dbReference>
<dbReference type="SUPFAM" id="SSF48403">
    <property type="entry name" value="Ankyrin repeat"/>
    <property type="match status" value="1"/>
</dbReference>
<proteinExistence type="predicted"/>
<name>A0AAW2BBY3_9ROSI</name>
<gene>
    <name evidence="2" type="ORF">SO802_032543</name>
</gene>
<feature type="compositionally biased region" description="Basic and acidic residues" evidence="1">
    <location>
        <begin position="474"/>
        <end position="490"/>
    </location>
</feature>
<evidence type="ECO:0000256" key="1">
    <source>
        <dbReference type="SAM" id="MobiDB-lite"/>
    </source>
</evidence>
<accession>A0AAW2BBY3</accession>
<feature type="region of interest" description="Disordered" evidence="1">
    <location>
        <begin position="461"/>
        <end position="495"/>
    </location>
</feature>
<dbReference type="InterPro" id="IPR002110">
    <property type="entry name" value="Ankyrin_rpt"/>
</dbReference>
<dbReference type="Gene3D" id="1.25.40.20">
    <property type="entry name" value="Ankyrin repeat-containing domain"/>
    <property type="match status" value="2"/>
</dbReference>
<reference evidence="2 3" key="1">
    <citation type="submission" date="2024-01" db="EMBL/GenBank/DDBJ databases">
        <title>A telomere-to-telomere, gap-free genome of sweet tea (Lithocarpus litseifolius).</title>
        <authorList>
            <person name="Zhou J."/>
        </authorList>
    </citation>
    <scope>NUCLEOTIDE SEQUENCE [LARGE SCALE GENOMIC DNA]</scope>
    <source>
        <strain evidence="2">Zhou-2022a</strain>
        <tissue evidence="2">Leaf</tissue>
    </source>
</reference>
<dbReference type="InterPro" id="IPR036770">
    <property type="entry name" value="Ankyrin_rpt-contain_sf"/>
</dbReference>
<organism evidence="2 3">
    <name type="scientific">Lithocarpus litseifolius</name>
    <dbReference type="NCBI Taxonomy" id="425828"/>
    <lineage>
        <taxon>Eukaryota</taxon>
        <taxon>Viridiplantae</taxon>
        <taxon>Streptophyta</taxon>
        <taxon>Embryophyta</taxon>
        <taxon>Tracheophyta</taxon>
        <taxon>Spermatophyta</taxon>
        <taxon>Magnoliopsida</taxon>
        <taxon>eudicotyledons</taxon>
        <taxon>Gunneridae</taxon>
        <taxon>Pentapetalae</taxon>
        <taxon>rosids</taxon>
        <taxon>fabids</taxon>
        <taxon>Fagales</taxon>
        <taxon>Fagaceae</taxon>
        <taxon>Lithocarpus</taxon>
    </lineage>
</organism>